<keyword evidence="4" id="KW-0808">Transferase</keyword>
<evidence type="ECO:0000256" key="2">
    <source>
        <dbReference type="SAM" id="Phobius"/>
    </source>
</evidence>
<dbReference type="KEGG" id="scs:Sta7437_4167"/>
<dbReference type="OrthoDB" id="467691at2"/>
<dbReference type="HOGENOM" id="CLU_024920_1_4_3"/>
<comment type="similarity">
    <text evidence="1">Belongs to the bacterial sugar transferase family.</text>
</comment>
<proteinExistence type="inferred from homology"/>
<feature type="domain" description="Bacterial sugar transferase" evidence="3">
    <location>
        <begin position="8"/>
        <end position="185"/>
    </location>
</feature>
<dbReference type="PANTHER" id="PTHR30576:SF8">
    <property type="entry name" value="UNDECAPRENYL-PHOSPHATE GALACTOSE PHOSPHOTRANSFERASE"/>
    <property type="match status" value="1"/>
</dbReference>
<keyword evidence="2" id="KW-1133">Transmembrane helix</keyword>
<reference evidence="5" key="1">
    <citation type="journal article" date="2013" name="Proc. Natl. Acad. Sci. U.S.A.">
        <title>Improving the coverage of the cyanobacterial phylum using diversity-driven genome sequencing.</title>
        <authorList>
            <person name="Shih P.M."/>
            <person name="Wu D."/>
            <person name="Latifi A."/>
            <person name="Axen S.D."/>
            <person name="Fewer D.P."/>
            <person name="Talla E."/>
            <person name="Calteau A."/>
            <person name="Cai F."/>
            <person name="Tandeau de Marsac N."/>
            <person name="Rippka R."/>
            <person name="Herdman M."/>
            <person name="Sivonen K."/>
            <person name="Coursin T."/>
            <person name="Laurent T."/>
            <person name="Goodwin L."/>
            <person name="Nolan M."/>
            <person name="Davenport K.W."/>
            <person name="Han C.S."/>
            <person name="Rubin E.M."/>
            <person name="Eisen J.A."/>
            <person name="Woyke T."/>
            <person name="Gugger M."/>
            <person name="Kerfeld C.A."/>
        </authorList>
    </citation>
    <scope>NUCLEOTIDE SEQUENCE [LARGE SCALE GENOMIC DNA]</scope>
    <source>
        <strain evidence="5">ATCC 29371 / PCC 7437</strain>
    </source>
</reference>
<dbReference type="PATRIC" id="fig|111780.3.peg.4319"/>
<organism evidence="4 5">
    <name type="scientific">Stanieria cyanosphaera (strain ATCC 29371 / PCC 7437)</name>
    <dbReference type="NCBI Taxonomy" id="111780"/>
    <lineage>
        <taxon>Bacteria</taxon>
        <taxon>Bacillati</taxon>
        <taxon>Cyanobacteriota</taxon>
        <taxon>Cyanophyceae</taxon>
        <taxon>Pleurocapsales</taxon>
        <taxon>Dermocarpellaceae</taxon>
        <taxon>Stanieria</taxon>
    </lineage>
</organism>
<keyword evidence="5" id="KW-1185">Reference proteome</keyword>
<dbReference type="Proteomes" id="UP000010473">
    <property type="component" value="Chromosome"/>
</dbReference>
<evidence type="ECO:0000313" key="5">
    <source>
        <dbReference type="Proteomes" id="UP000010473"/>
    </source>
</evidence>
<feature type="transmembrane region" description="Helical" evidence="2">
    <location>
        <begin position="14"/>
        <end position="36"/>
    </location>
</feature>
<protein>
    <submittedName>
        <fullName evidence="4">Undecaprenyl-phosphate galactose phosphotransferase</fullName>
        <ecNumber evidence="4">2.7.8.6</ecNumber>
    </submittedName>
</protein>
<dbReference type="EC" id="2.7.8.6" evidence="4"/>
<accession>K9Y031</accession>
<dbReference type="InterPro" id="IPR003362">
    <property type="entry name" value="Bact_transf"/>
</dbReference>
<dbReference type="eggNOG" id="COG2148">
    <property type="taxonomic scope" value="Bacteria"/>
</dbReference>
<dbReference type="STRING" id="111780.Sta7437_4167"/>
<dbReference type="GO" id="GO:0047360">
    <property type="term" value="F:undecaprenyl-phosphate galactose phosphotransferase activity"/>
    <property type="evidence" value="ECO:0007669"/>
    <property type="project" value="UniProtKB-EC"/>
</dbReference>
<dbReference type="RefSeq" id="WP_015195298.1">
    <property type="nucleotide sequence ID" value="NC_019748.1"/>
</dbReference>
<dbReference type="AlphaFoldDB" id="K9Y031"/>
<dbReference type="EMBL" id="CP003653">
    <property type="protein sequence ID" value="AFZ37644.1"/>
    <property type="molecule type" value="Genomic_DNA"/>
</dbReference>
<evidence type="ECO:0000259" key="3">
    <source>
        <dbReference type="Pfam" id="PF02397"/>
    </source>
</evidence>
<sequence length="206" mass="24026">MLISQIIKYLLDRLIAAIALLLFSPVILFVAIAVYLNMGSPVIFAQNRPGKHGRIFKFYKFRTMTDAQDAEGNLLPDEERLTEFGQFLRRTSLDELPQLWNVLKGDMSFVGPRPLLVRYLNRYTPEQARRHEVTPGITGWAQINGRRQLDGDWEKKFQLDVWYVDHWNLWLDLKILLMTILVVFKREDISQEGHATGEEFFGNQKS</sequence>
<dbReference type="Pfam" id="PF02397">
    <property type="entry name" value="Bac_transf"/>
    <property type="match status" value="1"/>
</dbReference>
<dbReference type="PANTHER" id="PTHR30576">
    <property type="entry name" value="COLANIC BIOSYNTHESIS UDP-GLUCOSE LIPID CARRIER TRANSFERASE"/>
    <property type="match status" value="1"/>
</dbReference>
<evidence type="ECO:0000313" key="4">
    <source>
        <dbReference type="EMBL" id="AFZ37644.1"/>
    </source>
</evidence>
<evidence type="ECO:0000256" key="1">
    <source>
        <dbReference type="ARBA" id="ARBA00006464"/>
    </source>
</evidence>
<gene>
    <name evidence="4" type="ordered locus">Sta7437_4167</name>
</gene>
<keyword evidence="2" id="KW-0472">Membrane</keyword>
<keyword evidence="2" id="KW-0812">Transmembrane</keyword>
<name>K9Y031_STAC7</name>